<dbReference type="GO" id="GO:0016407">
    <property type="term" value="F:acetyltransferase activity"/>
    <property type="evidence" value="ECO:0007669"/>
    <property type="project" value="InterPro"/>
</dbReference>
<comment type="similarity">
    <text evidence="1">Belongs to the transferase hexapeptide repeat family.</text>
</comment>
<gene>
    <name evidence="5" type="ORF">C8A05DRAFT_17626</name>
</gene>
<evidence type="ECO:0000256" key="1">
    <source>
        <dbReference type="ARBA" id="ARBA00007274"/>
    </source>
</evidence>
<dbReference type="Pfam" id="PF12464">
    <property type="entry name" value="Mac"/>
    <property type="match status" value="1"/>
</dbReference>
<dbReference type="Pfam" id="PF00132">
    <property type="entry name" value="Hexapep"/>
    <property type="match status" value="1"/>
</dbReference>
<feature type="domain" description="Maltose/galactoside acetyltransferase" evidence="4">
    <location>
        <begin position="27"/>
        <end position="87"/>
    </location>
</feature>
<protein>
    <submittedName>
        <fullName evidence="5">Trimeric LpxA-like protein</fullName>
    </submittedName>
</protein>
<dbReference type="SMART" id="SM01266">
    <property type="entry name" value="Mac"/>
    <property type="match status" value="1"/>
</dbReference>
<reference evidence="5" key="2">
    <citation type="submission" date="2023-05" db="EMBL/GenBank/DDBJ databases">
        <authorList>
            <consortium name="Lawrence Berkeley National Laboratory"/>
            <person name="Steindorff A."/>
            <person name="Hensen N."/>
            <person name="Bonometti L."/>
            <person name="Westerberg I."/>
            <person name="Brannstrom I.O."/>
            <person name="Guillou S."/>
            <person name="Cros-Aarteil S."/>
            <person name="Calhoun S."/>
            <person name="Haridas S."/>
            <person name="Kuo A."/>
            <person name="Mondo S."/>
            <person name="Pangilinan J."/>
            <person name="Riley R."/>
            <person name="Labutti K."/>
            <person name="Andreopoulos B."/>
            <person name="Lipzen A."/>
            <person name="Chen C."/>
            <person name="Yanf M."/>
            <person name="Daum C."/>
            <person name="Ng V."/>
            <person name="Clum A."/>
            <person name="Ohm R."/>
            <person name="Martin F."/>
            <person name="Silar P."/>
            <person name="Natvig D."/>
            <person name="Lalanne C."/>
            <person name="Gautier V."/>
            <person name="Ament-Velasquez S.L."/>
            <person name="Kruys A."/>
            <person name="Hutchinson M.I."/>
            <person name="Powell A.J."/>
            <person name="Barry K."/>
            <person name="Miller A.N."/>
            <person name="Grigoriev I.V."/>
            <person name="Debuchy R."/>
            <person name="Gladieux P."/>
            <person name="Thoren M.H."/>
            <person name="Johannesson H."/>
        </authorList>
    </citation>
    <scope>NUCLEOTIDE SEQUENCE</scope>
    <source>
        <strain evidence="5">CBS 103.79</strain>
    </source>
</reference>
<dbReference type="InterPro" id="IPR011004">
    <property type="entry name" value="Trimer_LpxA-like_sf"/>
</dbReference>
<dbReference type="CDD" id="cd03357">
    <property type="entry name" value="LbH_MAT_GAT"/>
    <property type="match status" value="1"/>
</dbReference>
<dbReference type="SUPFAM" id="SSF51161">
    <property type="entry name" value="Trimeric LpxA-like enzymes"/>
    <property type="match status" value="1"/>
</dbReference>
<evidence type="ECO:0000259" key="4">
    <source>
        <dbReference type="SMART" id="SM01266"/>
    </source>
</evidence>
<dbReference type="InterPro" id="IPR051159">
    <property type="entry name" value="Hexapeptide_acetyltransf"/>
</dbReference>
<keyword evidence="6" id="KW-1185">Reference proteome</keyword>
<dbReference type="InterPro" id="IPR001451">
    <property type="entry name" value="Hexapep"/>
</dbReference>
<dbReference type="FunFam" id="2.160.10.10:FF:000025">
    <property type="entry name" value="Hexapeptide-repeat containing-acetyltransferase"/>
    <property type="match status" value="1"/>
</dbReference>
<organism evidence="5 6">
    <name type="scientific">Staphylotrichum tortipilum</name>
    <dbReference type="NCBI Taxonomy" id="2831512"/>
    <lineage>
        <taxon>Eukaryota</taxon>
        <taxon>Fungi</taxon>
        <taxon>Dikarya</taxon>
        <taxon>Ascomycota</taxon>
        <taxon>Pezizomycotina</taxon>
        <taxon>Sordariomycetes</taxon>
        <taxon>Sordariomycetidae</taxon>
        <taxon>Sordariales</taxon>
        <taxon>Chaetomiaceae</taxon>
        <taxon>Staphylotrichum</taxon>
    </lineage>
</organism>
<keyword evidence="3" id="KW-0012">Acyltransferase</keyword>
<sequence length="218" mass="23797">MSSSTELDKDTIEFAKTLSNVPWCEAYERMISGVLYNAQAPELIAGRFRARKLIHKYNNYFPDDATPDSLFTDRMAMLKEVFGHVGNNAFMEPPVQIDYGCNVSLGDGFYSNFGLVILDCGIVNIGNRVLLGPGVSIFTATHETDVQSRRDEMEYAKGVTIKDDCWIGGNTTIMPGITIGKGCTIGAGSVVTRDIPDFSVAIGSPARVVKKVDPVEDL</sequence>
<evidence type="ECO:0000256" key="2">
    <source>
        <dbReference type="ARBA" id="ARBA00022679"/>
    </source>
</evidence>
<evidence type="ECO:0000313" key="5">
    <source>
        <dbReference type="EMBL" id="KAK3900020.1"/>
    </source>
</evidence>
<accession>A0AAN6RR84</accession>
<evidence type="ECO:0000256" key="3">
    <source>
        <dbReference type="ARBA" id="ARBA00023315"/>
    </source>
</evidence>
<comment type="caution">
    <text evidence="5">The sequence shown here is derived from an EMBL/GenBank/DDBJ whole genome shotgun (WGS) entry which is preliminary data.</text>
</comment>
<proteinExistence type="inferred from homology"/>
<dbReference type="Proteomes" id="UP001303889">
    <property type="component" value="Unassembled WGS sequence"/>
</dbReference>
<name>A0AAN6RR84_9PEZI</name>
<dbReference type="InterPro" id="IPR024688">
    <property type="entry name" value="Mac_dom"/>
</dbReference>
<evidence type="ECO:0000313" key="6">
    <source>
        <dbReference type="Proteomes" id="UP001303889"/>
    </source>
</evidence>
<dbReference type="Gene3D" id="2.160.10.10">
    <property type="entry name" value="Hexapeptide repeat proteins"/>
    <property type="match status" value="1"/>
</dbReference>
<dbReference type="PANTHER" id="PTHR23416:SF23">
    <property type="entry name" value="ACETYLTRANSFERASE C18B11.09C-RELATED"/>
    <property type="match status" value="1"/>
</dbReference>
<dbReference type="AlphaFoldDB" id="A0AAN6RR84"/>
<keyword evidence="2" id="KW-0808">Transferase</keyword>
<dbReference type="EMBL" id="MU855714">
    <property type="protein sequence ID" value="KAK3900020.1"/>
    <property type="molecule type" value="Genomic_DNA"/>
</dbReference>
<dbReference type="GO" id="GO:0008374">
    <property type="term" value="F:O-acyltransferase activity"/>
    <property type="evidence" value="ECO:0007669"/>
    <property type="project" value="TreeGrafter"/>
</dbReference>
<reference evidence="5" key="1">
    <citation type="journal article" date="2023" name="Mol. Phylogenet. Evol.">
        <title>Genome-scale phylogeny and comparative genomics of the fungal order Sordariales.</title>
        <authorList>
            <person name="Hensen N."/>
            <person name="Bonometti L."/>
            <person name="Westerberg I."/>
            <person name="Brannstrom I.O."/>
            <person name="Guillou S."/>
            <person name="Cros-Aarteil S."/>
            <person name="Calhoun S."/>
            <person name="Haridas S."/>
            <person name="Kuo A."/>
            <person name="Mondo S."/>
            <person name="Pangilinan J."/>
            <person name="Riley R."/>
            <person name="LaButti K."/>
            <person name="Andreopoulos B."/>
            <person name="Lipzen A."/>
            <person name="Chen C."/>
            <person name="Yan M."/>
            <person name="Daum C."/>
            <person name="Ng V."/>
            <person name="Clum A."/>
            <person name="Steindorff A."/>
            <person name="Ohm R.A."/>
            <person name="Martin F."/>
            <person name="Silar P."/>
            <person name="Natvig D.O."/>
            <person name="Lalanne C."/>
            <person name="Gautier V."/>
            <person name="Ament-Velasquez S.L."/>
            <person name="Kruys A."/>
            <person name="Hutchinson M.I."/>
            <person name="Powell A.J."/>
            <person name="Barry K."/>
            <person name="Miller A.N."/>
            <person name="Grigoriev I.V."/>
            <person name="Debuchy R."/>
            <person name="Gladieux P."/>
            <person name="Hiltunen Thoren M."/>
            <person name="Johannesson H."/>
        </authorList>
    </citation>
    <scope>NUCLEOTIDE SEQUENCE</scope>
    <source>
        <strain evidence="5">CBS 103.79</strain>
    </source>
</reference>
<dbReference type="PANTHER" id="PTHR23416">
    <property type="entry name" value="SIALIC ACID SYNTHASE-RELATED"/>
    <property type="match status" value="1"/>
</dbReference>